<evidence type="ECO:0000256" key="6">
    <source>
        <dbReference type="ARBA" id="ARBA00023157"/>
    </source>
</evidence>
<dbReference type="InterPro" id="IPR050488">
    <property type="entry name" value="Ig_Fc_receptor"/>
</dbReference>
<feature type="signal peptide" evidence="10">
    <location>
        <begin position="1"/>
        <end position="20"/>
    </location>
</feature>
<evidence type="ECO:0000256" key="1">
    <source>
        <dbReference type="ARBA" id="ARBA00004236"/>
    </source>
</evidence>
<sequence>MWQLLPPTALLLLVSSGTRAADPSKAVVSLDPQWNRVLRNDKVTLKCQGAYPLGDNSTQWFHNGKFISNQSPSYLIAAARIEDGGEYRCQTGLSALSDPVQLEVHRDWLLLQATRWVFQEGEPILLRCHSWKNTPVHNVQYFQDGRGKKFFHENSDFYIPNATREHSGSYFCRGLIGRKNESSTAVNIIVRGPAIPSISPPSLPWHQITFCLLMGLLFAVDTGLYFSVQRDLRSSKGN</sequence>
<dbReference type="GO" id="GO:0019864">
    <property type="term" value="F:IgG binding"/>
    <property type="evidence" value="ECO:0007669"/>
    <property type="project" value="UniProtKB-KW"/>
</dbReference>
<dbReference type="FunFam" id="2.60.40.10:FF:000356">
    <property type="entry name" value="Low affinity immunoglobulin gamma Fc region receptor III-A"/>
    <property type="match status" value="1"/>
</dbReference>
<accession>A0A7J7EXV9</accession>
<dbReference type="InterPro" id="IPR013783">
    <property type="entry name" value="Ig-like_fold"/>
</dbReference>
<evidence type="ECO:0000256" key="2">
    <source>
        <dbReference type="ARBA" id="ARBA00022475"/>
    </source>
</evidence>
<protein>
    <recommendedName>
        <fullName evidence="8">Low affinity immunoglobulin gamma Fc region receptor III-A</fullName>
    </recommendedName>
</protein>
<dbReference type="InterPro" id="IPR007110">
    <property type="entry name" value="Ig-like_dom"/>
</dbReference>
<evidence type="ECO:0000259" key="11">
    <source>
        <dbReference type="PROSITE" id="PS50835"/>
    </source>
</evidence>
<name>A0A7J7EXV9_DICBM</name>
<dbReference type="CDD" id="cd05752">
    <property type="entry name" value="Ig1_FcgammaR_like"/>
    <property type="match status" value="1"/>
</dbReference>
<dbReference type="EMBL" id="JACDTQ010002144">
    <property type="protein sequence ID" value="KAF5920266.1"/>
    <property type="molecule type" value="Genomic_DNA"/>
</dbReference>
<evidence type="ECO:0000256" key="9">
    <source>
        <dbReference type="SAM" id="Phobius"/>
    </source>
</evidence>
<dbReference type="SUPFAM" id="SSF48726">
    <property type="entry name" value="Immunoglobulin"/>
    <property type="match status" value="2"/>
</dbReference>
<evidence type="ECO:0000313" key="12">
    <source>
        <dbReference type="EMBL" id="KAF5920266.1"/>
    </source>
</evidence>
<feature type="transmembrane region" description="Helical" evidence="9">
    <location>
        <begin position="205"/>
        <end position="226"/>
    </location>
</feature>
<evidence type="ECO:0000256" key="4">
    <source>
        <dbReference type="ARBA" id="ARBA00022729"/>
    </source>
</evidence>
<proteinExistence type="predicted"/>
<evidence type="ECO:0000256" key="3">
    <source>
        <dbReference type="ARBA" id="ARBA00022652"/>
    </source>
</evidence>
<keyword evidence="9" id="KW-0812">Transmembrane</keyword>
<dbReference type="PANTHER" id="PTHR11481">
    <property type="entry name" value="IMMUNOGLOBULIN FC RECEPTOR"/>
    <property type="match status" value="1"/>
</dbReference>
<evidence type="ECO:0000256" key="5">
    <source>
        <dbReference type="ARBA" id="ARBA00023136"/>
    </source>
</evidence>
<keyword evidence="3" id="KW-0390">IgG-binding protein</keyword>
<dbReference type="AlphaFoldDB" id="A0A7J7EXV9"/>
<dbReference type="FunFam" id="2.60.40.10:FF:000217">
    <property type="entry name" value="High affinity immunoglobulin gamma Fc receptor I"/>
    <property type="match status" value="1"/>
</dbReference>
<feature type="chain" id="PRO_5029454692" description="Low affinity immunoglobulin gamma Fc region receptor III-A" evidence="10">
    <location>
        <begin position="21"/>
        <end position="238"/>
    </location>
</feature>
<keyword evidence="6" id="KW-1015">Disulfide bond</keyword>
<dbReference type="Proteomes" id="UP000551758">
    <property type="component" value="Unassembled WGS sequence"/>
</dbReference>
<keyword evidence="13" id="KW-1185">Reference proteome</keyword>
<evidence type="ECO:0000256" key="8">
    <source>
        <dbReference type="ARBA" id="ARBA00040880"/>
    </source>
</evidence>
<keyword evidence="9" id="KW-1133">Transmembrane helix</keyword>
<dbReference type="PROSITE" id="PS50835">
    <property type="entry name" value="IG_LIKE"/>
    <property type="match status" value="2"/>
</dbReference>
<dbReference type="SMART" id="SM00409">
    <property type="entry name" value="IG"/>
    <property type="match status" value="2"/>
</dbReference>
<comment type="subcellular location">
    <subcellularLocation>
        <location evidence="1">Cell membrane</location>
    </subcellularLocation>
</comment>
<evidence type="ECO:0000313" key="13">
    <source>
        <dbReference type="Proteomes" id="UP000551758"/>
    </source>
</evidence>
<feature type="domain" description="Ig-like" evidence="11">
    <location>
        <begin position="120"/>
        <end position="173"/>
    </location>
</feature>
<keyword evidence="5 9" id="KW-0472">Membrane</keyword>
<comment type="caution">
    <text evidence="12">The sequence shown here is derived from an EMBL/GenBank/DDBJ whole genome shotgun (WGS) entry which is preliminary data.</text>
</comment>
<dbReference type="CDD" id="cd05753">
    <property type="entry name" value="Ig2_FcgammaR_like"/>
    <property type="match status" value="1"/>
</dbReference>
<keyword evidence="4 10" id="KW-0732">Signal</keyword>
<dbReference type="InterPro" id="IPR003599">
    <property type="entry name" value="Ig_sub"/>
</dbReference>
<keyword evidence="2" id="KW-1003">Cell membrane</keyword>
<organism evidence="12 13">
    <name type="scientific">Diceros bicornis minor</name>
    <name type="common">South-central black rhinoceros</name>
    <dbReference type="NCBI Taxonomy" id="77932"/>
    <lineage>
        <taxon>Eukaryota</taxon>
        <taxon>Metazoa</taxon>
        <taxon>Chordata</taxon>
        <taxon>Craniata</taxon>
        <taxon>Vertebrata</taxon>
        <taxon>Euteleostomi</taxon>
        <taxon>Mammalia</taxon>
        <taxon>Eutheria</taxon>
        <taxon>Laurasiatheria</taxon>
        <taxon>Perissodactyla</taxon>
        <taxon>Rhinocerotidae</taxon>
        <taxon>Diceros</taxon>
    </lineage>
</organism>
<keyword evidence="7" id="KW-0325">Glycoprotein</keyword>
<reference evidence="12 13" key="1">
    <citation type="journal article" date="2020" name="Mol. Biol. Evol.">
        <title>Interspecific Gene Flow and the Evolution of Specialization in Black and White Rhinoceros.</title>
        <authorList>
            <person name="Moodley Y."/>
            <person name="Westbury M.V."/>
            <person name="Russo I.M."/>
            <person name="Gopalakrishnan S."/>
            <person name="Rakotoarivelo A."/>
            <person name="Olsen R.A."/>
            <person name="Prost S."/>
            <person name="Tunstall T."/>
            <person name="Ryder O.A."/>
            <person name="Dalen L."/>
            <person name="Bruford M.W."/>
        </authorList>
    </citation>
    <scope>NUCLEOTIDE SEQUENCE [LARGE SCALE GENOMIC DNA]</scope>
    <source>
        <strain evidence="12">SBR-YM</strain>
        <tissue evidence="12">Skin</tissue>
    </source>
</reference>
<dbReference type="InterPro" id="IPR036179">
    <property type="entry name" value="Ig-like_dom_sf"/>
</dbReference>
<dbReference type="Pfam" id="PF13895">
    <property type="entry name" value="Ig_2"/>
    <property type="match status" value="2"/>
</dbReference>
<feature type="domain" description="Ig-like" evidence="11">
    <location>
        <begin position="23"/>
        <end position="103"/>
    </location>
</feature>
<dbReference type="Gene3D" id="2.60.40.10">
    <property type="entry name" value="Immunoglobulins"/>
    <property type="match status" value="2"/>
</dbReference>
<evidence type="ECO:0000256" key="7">
    <source>
        <dbReference type="ARBA" id="ARBA00023180"/>
    </source>
</evidence>
<dbReference type="PANTHER" id="PTHR11481:SF103">
    <property type="entry name" value="LOW AFFINITY IMMUNOGLOBULIN GAMMA FC REGION RECEPTOR III-A-RELATED"/>
    <property type="match status" value="1"/>
</dbReference>
<evidence type="ECO:0000256" key="10">
    <source>
        <dbReference type="SAM" id="SignalP"/>
    </source>
</evidence>
<dbReference type="GO" id="GO:0009897">
    <property type="term" value="C:external side of plasma membrane"/>
    <property type="evidence" value="ECO:0007669"/>
    <property type="project" value="TreeGrafter"/>
</dbReference>
<dbReference type="GO" id="GO:0019770">
    <property type="term" value="F:IgG receptor activity"/>
    <property type="evidence" value="ECO:0007669"/>
    <property type="project" value="TreeGrafter"/>
</dbReference>
<gene>
    <name evidence="12" type="ORF">HPG69_010670</name>
</gene>
<dbReference type="GO" id="GO:0001788">
    <property type="term" value="P:antibody-dependent cellular cytotoxicity"/>
    <property type="evidence" value="ECO:0007669"/>
    <property type="project" value="TreeGrafter"/>
</dbReference>